<sequence length="760" mass="84838">MSEAPLYNSRIFNIYLKLVRHKFDHIKPNILLEKANIEPYEVADCNHWFTQQQLDRFYDTLIRETGDMQIAREAGRFAAAPESSGFIRQNILGFASPASAFKNLRRTMAHLTHSCTFECRQLSSTQVEITVHKVPGTRENAGQCHFRQGMFEAIVTIFNLEMPRIDHSECLGSGGDCCRYLISWKASACQTLQKIRNFSAFAALAAPTAAWFFNPQWALQVVLPVSITGFFGLSFIADNLQKSHLSKSIFHLRNSSEDMVDQISRNYNNALLTNEISRAISSKTTIEGILRSVSQAFEKRLDFDRGLILLADTDRTRLHFRAGFGLPERIKSLLKNTVFPLCAHPNGDIFSIAFQKQKSFLINDINDPQGQFPDYSLNFLRKTGCQAAVCCPILCDGKALGVLVADHTQSHRPLTQSDLNLLSGLANVIGVSIRNAQLLASRKRQFDSTLQVLAATIDARDPLTAGHSEKVTEYSLGICRELNLSEDYCEMVRVAALLHDYGKIAVPDAILKKCGRLTVEEYETVKTHAQRTQSILKQINFEGIYKRVPLVAGAHHEKIDGSGYPKGLTGTEIPIGAKIIAVADFFEAITAQRHYRAPMPLHIAYKVLKQEALAHFDGRIVQAFLAYFKRVYPDDYERMVRHAPVVKREIERVPCRTPVVFENRGQSVFGTSTDISTGGIFVASNETIAVGTPVRLSFFLPNSPSNIIEAGGRVAWINNPSLPRKLTFPSGFGVEFVGLHRKAISAVRSFTHSTPQTARA</sequence>
<dbReference type="PROSITE" id="PS51832">
    <property type="entry name" value="HD_GYP"/>
    <property type="match status" value="1"/>
</dbReference>
<dbReference type="AlphaFoldDB" id="Q3A239"/>
<dbReference type="RefSeq" id="WP_011342090.1">
    <property type="nucleotide sequence ID" value="NC_007498.2"/>
</dbReference>
<dbReference type="KEGG" id="pca:Pcar_2329"/>
<organism evidence="2 3">
    <name type="scientific">Syntrophotalea carbinolica (strain DSM 2380 / NBRC 103641 / GraBd1)</name>
    <name type="common">Pelobacter carbinolicus</name>
    <dbReference type="NCBI Taxonomy" id="338963"/>
    <lineage>
        <taxon>Bacteria</taxon>
        <taxon>Pseudomonadati</taxon>
        <taxon>Thermodesulfobacteriota</taxon>
        <taxon>Desulfuromonadia</taxon>
        <taxon>Desulfuromonadales</taxon>
        <taxon>Syntrophotaleaceae</taxon>
        <taxon>Syntrophotalea</taxon>
    </lineage>
</organism>
<proteinExistence type="predicted"/>
<dbReference type="Pfam" id="PF07238">
    <property type="entry name" value="PilZ"/>
    <property type="match status" value="1"/>
</dbReference>
<dbReference type="SUPFAM" id="SSF141371">
    <property type="entry name" value="PilZ domain-like"/>
    <property type="match status" value="1"/>
</dbReference>
<name>Q3A239_SYNC1</name>
<gene>
    <name evidence="2" type="ordered locus">Pcar_2329</name>
</gene>
<dbReference type="SUPFAM" id="SSF109604">
    <property type="entry name" value="HD-domain/PDEase-like"/>
    <property type="match status" value="1"/>
</dbReference>
<dbReference type="Gene3D" id="1.10.3210.10">
    <property type="entry name" value="Hypothetical protein af1432"/>
    <property type="match status" value="1"/>
</dbReference>
<dbReference type="SMART" id="SM00065">
    <property type="entry name" value="GAF"/>
    <property type="match status" value="1"/>
</dbReference>
<accession>Q3A239</accession>
<dbReference type="PANTHER" id="PTHR43155">
    <property type="entry name" value="CYCLIC DI-GMP PHOSPHODIESTERASE PA4108-RELATED"/>
    <property type="match status" value="1"/>
</dbReference>
<dbReference type="SUPFAM" id="SSF55781">
    <property type="entry name" value="GAF domain-like"/>
    <property type="match status" value="1"/>
</dbReference>
<feature type="domain" description="HD-GYP" evidence="1">
    <location>
        <begin position="442"/>
        <end position="640"/>
    </location>
</feature>
<reference evidence="3" key="1">
    <citation type="submission" date="2005-10" db="EMBL/GenBank/DDBJ databases">
        <title>Complete sequence of Pelobacter carbinolicus DSM 2380.</title>
        <authorList>
            <person name="Copeland A."/>
            <person name="Lucas S."/>
            <person name="Lapidus A."/>
            <person name="Barry K."/>
            <person name="Detter J.C."/>
            <person name="Glavina T."/>
            <person name="Hammon N."/>
            <person name="Israni S."/>
            <person name="Pitluck S."/>
            <person name="Chertkov O."/>
            <person name="Schmutz J."/>
            <person name="Larimer F."/>
            <person name="Land M."/>
            <person name="Kyrpides N."/>
            <person name="Ivanova N."/>
            <person name="Richardson P."/>
        </authorList>
    </citation>
    <scope>NUCLEOTIDE SEQUENCE [LARGE SCALE GENOMIC DNA]</scope>
    <source>
        <strain evidence="3">DSM 2380 / NBRC 103641 / GraBd1</strain>
    </source>
</reference>
<dbReference type="STRING" id="338963.Pcar_2329"/>
<dbReference type="PANTHER" id="PTHR43155:SF2">
    <property type="entry name" value="CYCLIC DI-GMP PHOSPHODIESTERASE PA4108"/>
    <property type="match status" value="1"/>
</dbReference>
<dbReference type="Pfam" id="PF13487">
    <property type="entry name" value="HD_5"/>
    <property type="match status" value="1"/>
</dbReference>
<keyword evidence="3" id="KW-1185">Reference proteome</keyword>
<reference evidence="2 3" key="2">
    <citation type="journal article" date="2012" name="BMC Genomics">
        <title>The genome of Pelobacter carbinolicus reveals surprising metabolic capabilities and physiological features.</title>
        <authorList>
            <person name="Aklujkar M."/>
            <person name="Haveman S.A."/>
            <person name="Didonato R.Jr."/>
            <person name="Chertkov O."/>
            <person name="Han C.S."/>
            <person name="Land M.L."/>
            <person name="Brown P."/>
            <person name="Lovley D.R."/>
        </authorList>
    </citation>
    <scope>NUCLEOTIDE SEQUENCE [LARGE SCALE GENOMIC DNA]</scope>
    <source>
        <strain evidence="3">DSM 2380 / NBRC 103641 / GraBd1</strain>
    </source>
</reference>
<dbReference type="InterPro" id="IPR003607">
    <property type="entry name" value="HD/PDEase_dom"/>
</dbReference>
<dbReference type="SMART" id="SM00471">
    <property type="entry name" value="HDc"/>
    <property type="match status" value="1"/>
</dbReference>
<dbReference type="Proteomes" id="UP000002534">
    <property type="component" value="Chromosome"/>
</dbReference>
<evidence type="ECO:0000259" key="1">
    <source>
        <dbReference type="PROSITE" id="PS51832"/>
    </source>
</evidence>
<dbReference type="InterPro" id="IPR029016">
    <property type="entry name" value="GAF-like_dom_sf"/>
</dbReference>
<evidence type="ECO:0000313" key="3">
    <source>
        <dbReference type="Proteomes" id="UP000002534"/>
    </source>
</evidence>
<dbReference type="OrthoDB" id="9769359at2"/>
<dbReference type="CDD" id="cd00077">
    <property type="entry name" value="HDc"/>
    <property type="match status" value="1"/>
</dbReference>
<dbReference type="InterPro" id="IPR009875">
    <property type="entry name" value="PilZ_domain"/>
</dbReference>
<dbReference type="eggNOG" id="COG1719">
    <property type="taxonomic scope" value="Bacteria"/>
</dbReference>
<dbReference type="Pfam" id="PF01590">
    <property type="entry name" value="GAF"/>
    <property type="match status" value="1"/>
</dbReference>
<evidence type="ECO:0000313" key="2">
    <source>
        <dbReference type="EMBL" id="ABA89568.1"/>
    </source>
</evidence>
<dbReference type="GO" id="GO:0035438">
    <property type="term" value="F:cyclic-di-GMP binding"/>
    <property type="evidence" value="ECO:0007669"/>
    <property type="project" value="InterPro"/>
</dbReference>
<dbReference type="EMBL" id="CP000142">
    <property type="protein sequence ID" value="ABA89568.1"/>
    <property type="molecule type" value="Genomic_DNA"/>
</dbReference>
<dbReference type="HOGENOM" id="CLU_366746_0_0_7"/>
<dbReference type="InterPro" id="IPR037522">
    <property type="entry name" value="HD_GYP_dom"/>
</dbReference>
<dbReference type="Gene3D" id="2.40.10.220">
    <property type="entry name" value="predicted glycosyltransferase like domains"/>
    <property type="match status" value="1"/>
</dbReference>
<protein>
    <submittedName>
        <fullName evidence="2">Sensor cyclic diguanylate phosphodiesterase, GAF and PilZ domain-containing</fullName>
    </submittedName>
</protein>
<dbReference type="eggNOG" id="COG3437">
    <property type="taxonomic scope" value="Bacteria"/>
</dbReference>
<dbReference type="Gene3D" id="3.30.450.40">
    <property type="match status" value="1"/>
</dbReference>
<dbReference type="InterPro" id="IPR003018">
    <property type="entry name" value="GAF"/>
</dbReference>